<evidence type="ECO:0000313" key="2">
    <source>
        <dbReference type="Proteomes" id="UP000190896"/>
    </source>
</evidence>
<comment type="caution">
    <text evidence="1">The sequence shown here is derived from an EMBL/GenBank/DDBJ whole genome shotgun (WGS) entry which is preliminary data.</text>
</comment>
<keyword evidence="2" id="KW-1185">Reference proteome</keyword>
<name>A0A1T2KT93_9GAMM</name>
<sequence length="458" mass="52572">MNMDTLKEKLADIDADILRNFIFDLYLRYPELSDKIEALTLANDSTALSRVLGKRIASLRRGRRFIDYRASFDFARELEALLADIESGLLARSPKHAFNLVDRFLATAESVLNRVDDSVGAVGEVYRQAVLSWLTAAKDWQNANVDWLERIYQLYQQNDYGVLDPLLPNAHLLLTQDQLKQLAWRYENALRKASKSHEQEDKVNFPVLHNGVALGQIADALRDPALYERSVLIHSPKPNNLQVKSICEKYLQYEQPEAAMRYLNQAWESRFEYDRLQLLDQVCVQTGDRQQLKVIRSRLFRSEQSYASFTRYLEVLDEDEKEKACGSAIEQAEQGGNIVLSADLLMKLSQTERAQALVLARHQELAECLYDSLLRLAKAFEKADCNLAATACYRALLLDILAQARSKAYGHGARYYNKLEALAKRIKVFKPLLTHHVFVEQLRSVHGRKKSFWARLES</sequence>
<dbReference type="Pfam" id="PF21810">
    <property type="entry name" value="DUF6880"/>
    <property type="match status" value="1"/>
</dbReference>
<dbReference type="InterPro" id="IPR049245">
    <property type="entry name" value="DUF6880"/>
</dbReference>
<accession>A0A1T2KT93</accession>
<dbReference type="Proteomes" id="UP000190896">
    <property type="component" value="Unassembled WGS sequence"/>
</dbReference>
<gene>
    <name evidence="1" type="ORF">BOW51_08950</name>
</gene>
<dbReference type="EMBL" id="MPRJ01000056">
    <property type="protein sequence ID" value="OOZ36079.1"/>
    <property type="molecule type" value="Genomic_DNA"/>
</dbReference>
<proteinExistence type="predicted"/>
<dbReference type="AlphaFoldDB" id="A0A1T2KT93"/>
<organism evidence="1 2">
    <name type="scientific">Solemya velesiana gill symbiont</name>
    <dbReference type="NCBI Taxonomy" id="1918948"/>
    <lineage>
        <taxon>Bacteria</taxon>
        <taxon>Pseudomonadati</taxon>
        <taxon>Pseudomonadota</taxon>
        <taxon>Gammaproteobacteria</taxon>
        <taxon>sulfur-oxidizing symbionts</taxon>
    </lineage>
</organism>
<reference evidence="1 2" key="1">
    <citation type="submission" date="2016-11" db="EMBL/GenBank/DDBJ databases">
        <title>Mixed transmission modes and dynamic genome evolution in an obligate animal-bacterial symbiosis.</title>
        <authorList>
            <person name="Russell S.L."/>
            <person name="Corbett-Detig R.B."/>
            <person name="Cavanaugh C.M."/>
        </authorList>
    </citation>
    <scope>NUCLEOTIDE SEQUENCE [LARGE SCALE GENOMIC DNA]</scope>
    <source>
        <strain evidence="1">Se-Cadez</strain>
    </source>
</reference>
<evidence type="ECO:0000313" key="1">
    <source>
        <dbReference type="EMBL" id="OOZ36079.1"/>
    </source>
</evidence>
<protein>
    <submittedName>
        <fullName evidence="1">Uncharacterized protein</fullName>
    </submittedName>
</protein>